<organismHost>
    <name type="scientific">Synchiropus splendidus</name>
    <name type="common">Mandarinfish</name>
    <name type="synonym">Callionymus splendidus</name>
    <dbReference type="NCBI Taxonomy" id="270530"/>
</organismHost>
<evidence type="ECO:0000256" key="1">
    <source>
        <dbReference type="PROSITE-ProRule" id="PRU00175"/>
    </source>
</evidence>
<evidence type="ECO:0000313" key="5">
    <source>
        <dbReference type="EMBL" id="QQZ00676.1"/>
    </source>
</evidence>
<evidence type="ECO:0000313" key="4">
    <source>
        <dbReference type="EMBL" id="QQZ00459.1"/>
    </source>
</evidence>
<dbReference type="SUPFAM" id="SSF57845">
    <property type="entry name" value="B-box zinc-binding domain"/>
    <property type="match status" value="1"/>
</dbReference>
<accession>A0A140G0I5</accession>
<dbReference type="GO" id="GO:0008270">
    <property type="term" value="F:zinc ion binding"/>
    <property type="evidence" value="ECO:0007669"/>
    <property type="project" value="UniProtKB-KW"/>
</dbReference>
<dbReference type="InterPro" id="IPR001841">
    <property type="entry name" value="Znf_RING"/>
</dbReference>
<reference evidence="3" key="1">
    <citation type="submission" date="2015-09" db="EMBL/GenBank/DDBJ databases">
        <authorList>
            <person name="Jackson K.R."/>
            <person name="Lunt B.L."/>
            <person name="Fisher J.N.B."/>
            <person name="Gardner A.V."/>
            <person name="Bailey M.E."/>
            <person name="Deus L.M."/>
            <person name="Earl A.S."/>
            <person name="Gibby P.D."/>
            <person name="Hartmann K.A."/>
            <person name="Liu J.E."/>
            <person name="Manci A.M."/>
            <person name="Nielsen D.A."/>
            <person name="Solomon M.B."/>
            <person name="Breakwell D.P."/>
            <person name="Burnett S.H."/>
            <person name="Grose J.H."/>
        </authorList>
    </citation>
    <scope>NUCLEOTIDE SEQUENCE [LARGE SCALE GENOMIC DNA]</scope>
    <source>
        <strain evidence="3">RSIV-Ku</strain>
    </source>
</reference>
<feature type="domain" description="RING-type" evidence="2">
    <location>
        <begin position="3"/>
        <end position="38"/>
    </location>
</feature>
<dbReference type="EMBL" id="MT128666">
    <property type="protein sequence ID" value="QQZ00459.1"/>
    <property type="molecule type" value="Genomic_DNA"/>
</dbReference>
<gene>
    <name evidence="4" type="ORF">IJGMMPBP_00006</name>
    <name evidence="5" type="ORF">NIDBEMMG_00101</name>
</gene>
<evidence type="ECO:0000313" key="7">
    <source>
        <dbReference type="Proteomes" id="UP000596309"/>
    </source>
</evidence>
<dbReference type="Gene3D" id="3.30.40.10">
    <property type="entry name" value="Zinc/RING finger domain, C3HC4 (zinc finger)"/>
    <property type="match status" value="1"/>
</dbReference>
<organism evidence="3 6">
    <name type="scientific">Infectious spleen and kidney necrosis virus</name>
    <name type="common">ISKNV</name>
    <dbReference type="NCBI Taxonomy" id="180170"/>
    <lineage>
        <taxon>Viruses</taxon>
        <taxon>Varidnaviria</taxon>
        <taxon>Bamfordvirae</taxon>
        <taxon>Nucleocytoviricota</taxon>
        <taxon>Megaviricetes</taxon>
        <taxon>Pimascovirales</taxon>
        <taxon>Pimascovirales incertae sedis</taxon>
        <taxon>Iridoviridae</taxon>
        <taxon>Alphairidovirinae</taxon>
        <taxon>Megalocytivirus</taxon>
        <taxon>Megalocytivirus pagrus1</taxon>
    </lineage>
</organism>
<evidence type="ECO:0000313" key="6">
    <source>
        <dbReference type="Proteomes" id="UP000152407"/>
    </source>
</evidence>
<dbReference type="Proteomes" id="UP000152407">
    <property type="component" value="Segment"/>
</dbReference>
<organismHost>
    <name type="scientific">Siniperca chuatsi</name>
    <name type="common">Mandarin fish</name>
    <dbReference type="NCBI Taxonomy" id="119488"/>
</organismHost>
<keyword evidence="1" id="KW-0863">Zinc-finger</keyword>
<dbReference type="SUPFAM" id="SSF57850">
    <property type="entry name" value="RING/U-box"/>
    <property type="match status" value="1"/>
</dbReference>
<keyword evidence="1" id="KW-0479">Metal-binding</keyword>
<evidence type="ECO:0000313" key="8">
    <source>
        <dbReference type="Proteomes" id="UP000596428"/>
    </source>
</evidence>
<dbReference type="Proteomes" id="UP000596309">
    <property type="component" value="Segment"/>
</dbReference>
<protein>
    <submittedName>
        <fullName evidence="3">ORF008L</fullName>
    </submittedName>
</protein>
<evidence type="ECO:0000313" key="3">
    <source>
        <dbReference type="EMBL" id="AMM04418.1"/>
    </source>
</evidence>
<name>A0A140G0I5_ISKNV</name>
<evidence type="ECO:0000259" key="2">
    <source>
        <dbReference type="PROSITE" id="PS50089"/>
    </source>
</evidence>
<dbReference type="Proteomes" id="UP000596428">
    <property type="component" value="Segment"/>
</dbReference>
<dbReference type="PROSITE" id="PS50089">
    <property type="entry name" value="ZF_RING_2"/>
    <property type="match status" value="1"/>
</dbReference>
<reference evidence="6" key="2">
    <citation type="submission" date="2015-09" db="EMBL/GenBank/DDBJ databases">
        <authorList>
            <person name="Wen C.-M."/>
            <person name="Hong J.-R."/>
        </authorList>
    </citation>
    <scope>NUCLEOTIDE SEQUENCE [LARGE SCALE GENOMIC DNA]</scope>
</reference>
<dbReference type="InterPro" id="IPR013083">
    <property type="entry name" value="Znf_RING/FYVE/PHD"/>
</dbReference>
<sequence>MDCPVCLVAMSEPCVLNCGHSVCKACCGKLGPTCCVCRTVITSRATNYALRTMLESCAPHNHVMCGQHAMPNYYKCVTCGDVPVCLMCTLQQHWSHQVVKS</sequence>
<keyword evidence="1" id="KW-0862">Zinc</keyword>
<proteinExistence type="predicted"/>
<dbReference type="EMBL" id="KT781098">
    <property type="protein sequence ID" value="AMM04418.1"/>
    <property type="molecule type" value="Genomic_DNA"/>
</dbReference>
<reference evidence="7 8" key="3">
    <citation type="submission" date="2020-03" db="EMBL/GenBank/DDBJ databases">
        <authorList>
            <person name="Kayansamruaj P."/>
        </authorList>
    </citation>
    <scope>NUCLEOTIDE SEQUENCE [LARGE SCALE GENOMIC DNA]</scope>
    <source>
        <strain evidence="4">KU1</strain>
        <strain evidence="5">KU2</strain>
    </source>
</reference>
<dbReference type="EMBL" id="MT128667">
    <property type="protein sequence ID" value="QQZ00676.1"/>
    <property type="molecule type" value="Genomic_DNA"/>
</dbReference>